<keyword evidence="6" id="KW-1185">Reference proteome</keyword>
<evidence type="ECO:0000256" key="2">
    <source>
        <dbReference type="PROSITE-ProRule" id="PRU01248"/>
    </source>
</evidence>
<dbReference type="SUPFAM" id="SSF56349">
    <property type="entry name" value="DNA breaking-rejoining enzymes"/>
    <property type="match status" value="1"/>
</dbReference>
<evidence type="ECO:0000256" key="1">
    <source>
        <dbReference type="ARBA" id="ARBA00023125"/>
    </source>
</evidence>
<evidence type="ECO:0000313" key="5">
    <source>
        <dbReference type="EMBL" id="MFF0009558.1"/>
    </source>
</evidence>
<comment type="caution">
    <text evidence="5">The sequence shown here is derived from an EMBL/GenBank/DDBJ whole genome shotgun (WGS) entry which is preliminary data.</text>
</comment>
<reference evidence="5 6" key="1">
    <citation type="submission" date="2024-10" db="EMBL/GenBank/DDBJ databases">
        <title>The Natural Products Discovery Center: Release of the First 8490 Sequenced Strains for Exploring Actinobacteria Biosynthetic Diversity.</title>
        <authorList>
            <person name="Kalkreuter E."/>
            <person name="Kautsar S.A."/>
            <person name="Yang D."/>
            <person name="Bader C.D."/>
            <person name="Teijaro C.N."/>
            <person name="Fluegel L."/>
            <person name="Davis C.M."/>
            <person name="Simpson J.R."/>
            <person name="Lauterbach L."/>
            <person name="Steele A.D."/>
            <person name="Gui C."/>
            <person name="Meng S."/>
            <person name="Li G."/>
            <person name="Viehrig K."/>
            <person name="Ye F."/>
            <person name="Su P."/>
            <person name="Kiefer A.F."/>
            <person name="Nichols A."/>
            <person name="Cepeda A.J."/>
            <person name="Yan W."/>
            <person name="Fan B."/>
            <person name="Jiang Y."/>
            <person name="Adhikari A."/>
            <person name="Zheng C.-J."/>
            <person name="Schuster L."/>
            <person name="Cowan T.M."/>
            <person name="Smanski M.J."/>
            <person name="Chevrette M.G."/>
            <person name="De Carvalho L.P.S."/>
            <person name="Shen B."/>
        </authorList>
    </citation>
    <scope>NUCLEOTIDE SEQUENCE [LARGE SCALE GENOMIC DNA]</scope>
    <source>
        <strain evidence="5 6">NPDC005497</strain>
    </source>
</reference>
<dbReference type="PROSITE" id="PS51900">
    <property type="entry name" value="CB"/>
    <property type="match status" value="1"/>
</dbReference>
<sequence>MDPRLLLEDWITTGALRPSTQIAYRRDVTSWLDWCDHTWPHPGPHVDPYAFGIEHVAAWSYDRYLNEVLGNRPFNGPADLAWIAEHHPATAKSHDRRISALTGFYEACRDRGAIRITPDLTELRSGLDRDGQAPKRLLPEERDAFLSAVGGWGPTNSRNHHRDRLIAHLLLEGIRPGRIVLLDIRHLYPVTLATGQQVYELRAPDDHENVGKPYPLGLNASAALRDYLPRRRKPADGVHRLIIGEGGQGLTSDYPNKIVQQIAATSPVLNERRPPVTADTLAHTGSWDTPPAG</sequence>
<dbReference type="Proteomes" id="UP001601422">
    <property type="component" value="Unassembled WGS sequence"/>
</dbReference>
<dbReference type="RefSeq" id="WP_389835474.1">
    <property type="nucleotide sequence ID" value="NZ_JBIAJP010000021.1"/>
</dbReference>
<name>A0ABW6N9X5_9ACTN</name>
<dbReference type="InterPro" id="IPR044068">
    <property type="entry name" value="CB"/>
</dbReference>
<protein>
    <recommendedName>
        <fullName evidence="4">Core-binding (CB) domain-containing protein</fullName>
    </recommendedName>
</protein>
<keyword evidence="1 2" id="KW-0238">DNA-binding</keyword>
<proteinExistence type="predicted"/>
<evidence type="ECO:0000256" key="3">
    <source>
        <dbReference type="SAM" id="MobiDB-lite"/>
    </source>
</evidence>
<dbReference type="InterPro" id="IPR011010">
    <property type="entry name" value="DNA_brk_join_enz"/>
</dbReference>
<dbReference type="EMBL" id="JBIAJP010000021">
    <property type="protein sequence ID" value="MFF0009558.1"/>
    <property type="molecule type" value="Genomic_DNA"/>
</dbReference>
<evidence type="ECO:0000259" key="4">
    <source>
        <dbReference type="PROSITE" id="PS51900"/>
    </source>
</evidence>
<dbReference type="Gene3D" id="1.10.150.130">
    <property type="match status" value="1"/>
</dbReference>
<accession>A0ABW6N9X5</accession>
<feature type="region of interest" description="Disordered" evidence="3">
    <location>
        <begin position="269"/>
        <end position="293"/>
    </location>
</feature>
<evidence type="ECO:0000313" key="6">
    <source>
        <dbReference type="Proteomes" id="UP001601422"/>
    </source>
</evidence>
<organism evidence="5 6">
    <name type="scientific">Streptomyces tibetensis</name>
    <dbReference type="NCBI Taxonomy" id="2382123"/>
    <lineage>
        <taxon>Bacteria</taxon>
        <taxon>Bacillati</taxon>
        <taxon>Actinomycetota</taxon>
        <taxon>Actinomycetes</taxon>
        <taxon>Kitasatosporales</taxon>
        <taxon>Streptomycetaceae</taxon>
        <taxon>Streptomyces</taxon>
    </lineage>
</organism>
<dbReference type="InterPro" id="IPR010998">
    <property type="entry name" value="Integrase_recombinase_N"/>
</dbReference>
<feature type="domain" description="Core-binding (CB)" evidence="4">
    <location>
        <begin position="1"/>
        <end position="109"/>
    </location>
</feature>
<gene>
    <name evidence="5" type="ORF">ACFYQT_39890</name>
</gene>